<dbReference type="InterPro" id="IPR024524">
    <property type="entry name" value="DUF3800"/>
</dbReference>
<dbReference type="Proteomes" id="UP001139179">
    <property type="component" value="Unassembled WGS sequence"/>
</dbReference>
<dbReference type="RefSeq" id="WP_251225172.1">
    <property type="nucleotide sequence ID" value="NZ_JAMBOL010000041.1"/>
</dbReference>
<gene>
    <name evidence="1" type="ORF">M3202_20970</name>
</gene>
<name>A0A9X2DU93_9BACI</name>
<evidence type="ECO:0000313" key="1">
    <source>
        <dbReference type="EMBL" id="MCM3716522.1"/>
    </source>
</evidence>
<evidence type="ECO:0000313" key="2">
    <source>
        <dbReference type="Proteomes" id="UP001139179"/>
    </source>
</evidence>
<reference evidence="1" key="1">
    <citation type="submission" date="2022-05" db="EMBL/GenBank/DDBJ databases">
        <title>Comparative Genomics of Spacecraft Associated Microbes.</title>
        <authorList>
            <person name="Tran M.T."/>
            <person name="Wright A."/>
            <person name="Seuylemezian A."/>
            <person name="Eisen J."/>
            <person name="Coil D."/>
        </authorList>
    </citation>
    <scope>NUCLEOTIDE SEQUENCE</scope>
    <source>
        <strain evidence="1">214.1.1</strain>
    </source>
</reference>
<dbReference type="Pfam" id="PF12686">
    <property type="entry name" value="DUF3800"/>
    <property type="match status" value="1"/>
</dbReference>
<dbReference type="AlphaFoldDB" id="A0A9X2DU93"/>
<organism evidence="1 2">
    <name type="scientific">Halalkalibacter oceani</name>
    <dbReference type="NCBI Taxonomy" id="1653776"/>
    <lineage>
        <taxon>Bacteria</taxon>
        <taxon>Bacillati</taxon>
        <taxon>Bacillota</taxon>
        <taxon>Bacilli</taxon>
        <taxon>Bacillales</taxon>
        <taxon>Bacillaceae</taxon>
        <taxon>Halalkalibacter</taxon>
    </lineage>
</organism>
<accession>A0A9X2DU93</accession>
<sequence length="281" mass="33164">MKLKLHSEIMNIFFDESGRHDDKPTTMGGLLIPQAVYSATEFTELSKRLQLGTLKLHWTDYSGHGPNKQNIIDTMTLFSRFVPYVKMNVINYNHHSLNIHKKRLEDKDYSKLMIYTKIPERIFYGLLRNYGQDVYVKANVYIEEASVYKQLELDTRILEQLNTQSLYRGEQFSVSTCEMHPKNKMIGIELVDLILGVIRSIIQNVIIPSDISEEELKRAKLKKKKAKNDLVIQLLKIEKFTHFLSTIKYYEWNSNKELAEVDFEDYLRIFMASHFREFHEK</sequence>
<protein>
    <submittedName>
        <fullName evidence="1">DUF3800 domain-containing protein</fullName>
    </submittedName>
</protein>
<comment type="caution">
    <text evidence="1">The sequence shown here is derived from an EMBL/GenBank/DDBJ whole genome shotgun (WGS) entry which is preliminary data.</text>
</comment>
<proteinExistence type="predicted"/>
<keyword evidence="2" id="KW-1185">Reference proteome</keyword>
<dbReference type="EMBL" id="JAMBOL010000041">
    <property type="protein sequence ID" value="MCM3716522.1"/>
    <property type="molecule type" value="Genomic_DNA"/>
</dbReference>